<proteinExistence type="predicted"/>
<dbReference type="GO" id="GO:0012505">
    <property type="term" value="C:endomembrane system"/>
    <property type="evidence" value="ECO:0007669"/>
    <property type="project" value="UniProtKB-SubCell"/>
</dbReference>
<evidence type="ECO:0000256" key="5">
    <source>
        <dbReference type="SAM" id="Phobius"/>
    </source>
</evidence>
<evidence type="ECO:0000259" key="6">
    <source>
        <dbReference type="Pfam" id="PF06803"/>
    </source>
</evidence>
<evidence type="ECO:0000256" key="3">
    <source>
        <dbReference type="ARBA" id="ARBA00022989"/>
    </source>
</evidence>
<organism evidence="7">
    <name type="scientific">marine metagenome</name>
    <dbReference type="NCBI Taxonomy" id="408172"/>
    <lineage>
        <taxon>unclassified sequences</taxon>
        <taxon>metagenomes</taxon>
        <taxon>ecological metagenomes</taxon>
    </lineage>
</organism>
<sequence>MTKKNWIIFGIILCCAYIISPVDLVPEIALGPLGVIDDAGVLGFMLFLIKQLWELRSAARPEKEQIKQGVVGIDNVQKSVEPPKLTDET</sequence>
<feature type="transmembrane region" description="Helical" evidence="5">
    <location>
        <begin position="28"/>
        <end position="49"/>
    </location>
</feature>
<keyword evidence="2 5" id="KW-0812">Transmembrane</keyword>
<evidence type="ECO:0000313" key="7">
    <source>
        <dbReference type="EMBL" id="SVB79481.1"/>
    </source>
</evidence>
<evidence type="ECO:0000256" key="2">
    <source>
        <dbReference type="ARBA" id="ARBA00022692"/>
    </source>
</evidence>
<dbReference type="AlphaFoldDB" id="A0A382GZ92"/>
<reference evidence="7" key="1">
    <citation type="submission" date="2018-05" db="EMBL/GenBank/DDBJ databases">
        <authorList>
            <person name="Lanie J.A."/>
            <person name="Ng W.-L."/>
            <person name="Kazmierczak K.M."/>
            <person name="Andrzejewski T.M."/>
            <person name="Davidsen T.M."/>
            <person name="Wayne K.J."/>
            <person name="Tettelin H."/>
            <person name="Glass J.I."/>
            <person name="Rusch D."/>
            <person name="Podicherti R."/>
            <person name="Tsui H.-C.T."/>
            <person name="Winkler M.E."/>
        </authorList>
    </citation>
    <scope>NUCLEOTIDE SEQUENCE</scope>
</reference>
<keyword evidence="3 5" id="KW-1133">Transmembrane helix</keyword>
<gene>
    <name evidence="7" type="ORF">METZ01_LOCUS232335</name>
</gene>
<evidence type="ECO:0000256" key="1">
    <source>
        <dbReference type="ARBA" id="ARBA00004127"/>
    </source>
</evidence>
<feature type="domain" description="DUF1232" evidence="6">
    <location>
        <begin position="10"/>
        <end position="44"/>
    </location>
</feature>
<protein>
    <recommendedName>
        <fullName evidence="6">DUF1232 domain-containing protein</fullName>
    </recommendedName>
</protein>
<evidence type="ECO:0000256" key="4">
    <source>
        <dbReference type="ARBA" id="ARBA00023136"/>
    </source>
</evidence>
<accession>A0A382GZ92</accession>
<comment type="subcellular location">
    <subcellularLocation>
        <location evidence="1">Endomembrane system</location>
        <topology evidence="1">Multi-pass membrane protein</topology>
    </subcellularLocation>
</comment>
<dbReference type="Pfam" id="PF06803">
    <property type="entry name" value="DUF1232"/>
    <property type="match status" value="1"/>
</dbReference>
<keyword evidence="4 5" id="KW-0472">Membrane</keyword>
<dbReference type="EMBL" id="UINC01057858">
    <property type="protein sequence ID" value="SVB79481.1"/>
    <property type="molecule type" value="Genomic_DNA"/>
</dbReference>
<dbReference type="InterPro" id="IPR010652">
    <property type="entry name" value="DUF1232"/>
</dbReference>
<feature type="transmembrane region" description="Helical" evidence="5">
    <location>
        <begin position="5"/>
        <end position="22"/>
    </location>
</feature>
<name>A0A382GZ92_9ZZZZ</name>